<name>A0ABV6Y4S5_9HYPH</name>
<reference evidence="2 3" key="1">
    <citation type="submission" date="2024-09" db="EMBL/GenBank/DDBJ databases">
        <title>Nodulacao em especies de Leguminosae Basais da Amazonia e Caracterizacao dos Rizobios e Bacterias Associadas aos Nodulos.</title>
        <authorList>
            <person name="Jambeiro I.C.A."/>
            <person name="Lopes I.S."/>
            <person name="Aguiar E.R.G.R."/>
            <person name="Santos A.F.J."/>
            <person name="Dos Santos J.M.F."/>
            <person name="Gross E."/>
        </authorList>
    </citation>
    <scope>NUCLEOTIDE SEQUENCE [LARGE SCALE GENOMIC DNA]</scope>
    <source>
        <strain evidence="2 3">BRUESC1165</strain>
    </source>
</reference>
<protein>
    <submittedName>
        <fullName evidence="2">Phage tail tape measure protein</fullName>
    </submittedName>
</protein>
<comment type="caution">
    <text evidence="2">The sequence shown here is derived from an EMBL/GenBank/DDBJ whole genome shotgun (WGS) entry which is preliminary data.</text>
</comment>
<evidence type="ECO:0000313" key="3">
    <source>
        <dbReference type="Proteomes" id="UP001593940"/>
    </source>
</evidence>
<evidence type="ECO:0000256" key="1">
    <source>
        <dbReference type="SAM" id="MobiDB-lite"/>
    </source>
</evidence>
<keyword evidence="3" id="KW-1185">Reference proteome</keyword>
<gene>
    <name evidence="2" type="ORF">ACETIH_05990</name>
</gene>
<dbReference type="RefSeq" id="WP_377029121.1">
    <property type="nucleotide sequence ID" value="NZ_JBHOMY010000013.1"/>
</dbReference>
<proteinExistence type="predicted"/>
<accession>A0ABV6Y4S5</accession>
<dbReference type="Proteomes" id="UP001593940">
    <property type="component" value="Unassembled WGS sequence"/>
</dbReference>
<organism evidence="2 3">
    <name type="scientific">Microvirga arabica</name>
    <dbReference type="NCBI Taxonomy" id="1128671"/>
    <lineage>
        <taxon>Bacteria</taxon>
        <taxon>Pseudomonadati</taxon>
        <taxon>Pseudomonadota</taxon>
        <taxon>Alphaproteobacteria</taxon>
        <taxon>Hyphomicrobiales</taxon>
        <taxon>Methylobacteriaceae</taxon>
        <taxon>Microvirga</taxon>
    </lineage>
</organism>
<feature type="region of interest" description="Disordered" evidence="1">
    <location>
        <begin position="1"/>
        <end position="21"/>
    </location>
</feature>
<evidence type="ECO:0000313" key="2">
    <source>
        <dbReference type="EMBL" id="MFC1456279.1"/>
    </source>
</evidence>
<dbReference type="EMBL" id="JBHOMY010000013">
    <property type="protein sequence ID" value="MFC1456279.1"/>
    <property type="molecule type" value="Genomic_DNA"/>
</dbReference>
<sequence>MGRIMVPNAKKFPDESGGEPLAADRTRQLNTLIGLSERFGESLSNAFAKNISEGKKFDNVLKGVRKTFTEFALKSAMAPLQMALSRGMQTLMAGLFGNALPMGPDLSGAGQSLSGGLSSLLGLLFGAGGPALVKGGVLSRGMLMPFAKGGVVGAPTYFPLGRGLGLMGEQGAEAVMPLARGPDGRLGVRGGGGGRPASVTVNVTTPDAESFHRSEAQVSAALPERSRAGSGVCEAECFLQMTASS</sequence>